<protein>
    <recommendedName>
        <fullName evidence="6 8">Large ribosomal subunit protein uL24</fullName>
    </recommendedName>
</protein>
<dbReference type="NCBIfam" id="TIGR01079">
    <property type="entry name" value="rplX_bact"/>
    <property type="match status" value="1"/>
</dbReference>
<dbReference type="InterPro" id="IPR057264">
    <property type="entry name" value="Ribosomal_uL24_C"/>
</dbReference>
<dbReference type="PANTHER" id="PTHR12903">
    <property type="entry name" value="MITOCHONDRIAL RIBOSOMAL PROTEIN L24"/>
    <property type="match status" value="1"/>
</dbReference>
<comment type="function">
    <text evidence="7 8">One of the proteins that surrounds the polypeptide exit tunnel on the outside of the subunit.</text>
</comment>
<evidence type="ECO:0000256" key="9">
    <source>
        <dbReference type="RuleBase" id="RU003477"/>
    </source>
</evidence>
<dbReference type="Pfam" id="PF17136">
    <property type="entry name" value="ribosomal_L24"/>
    <property type="match status" value="1"/>
</dbReference>
<name>A0A975D971_9GAMM</name>
<keyword evidence="5 8" id="KW-0687">Ribonucleoprotein</keyword>
<dbReference type="GO" id="GO:0005840">
    <property type="term" value="C:ribosome"/>
    <property type="evidence" value="ECO:0007669"/>
    <property type="project" value="UniProtKB-KW"/>
</dbReference>
<evidence type="ECO:0000259" key="10">
    <source>
        <dbReference type="SMART" id="SM00739"/>
    </source>
</evidence>
<evidence type="ECO:0000256" key="5">
    <source>
        <dbReference type="ARBA" id="ARBA00023274"/>
    </source>
</evidence>
<dbReference type="Pfam" id="PF00467">
    <property type="entry name" value="KOW"/>
    <property type="match status" value="1"/>
</dbReference>
<evidence type="ECO:0000256" key="4">
    <source>
        <dbReference type="ARBA" id="ARBA00022980"/>
    </source>
</evidence>
<dbReference type="InterPro" id="IPR008991">
    <property type="entry name" value="Translation_prot_SH3-like_sf"/>
</dbReference>
<dbReference type="Proteomes" id="UP000682739">
    <property type="component" value="Chromosome"/>
</dbReference>
<dbReference type="CDD" id="cd06089">
    <property type="entry name" value="KOW_RPL26"/>
    <property type="match status" value="1"/>
</dbReference>
<dbReference type="RefSeq" id="WP_208830413.1">
    <property type="nucleotide sequence ID" value="NZ_CP072110.1"/>
</dbReference>
<evidence type="ECO:0000256" key="1">
    <source>
        <dbReference type="ARBA" id="ARBA00010618"/>
    </source>
</evidence>
<keyword evidence="12" id="KW-1185">Reference proteome</keyword>
<dbReference type="FunFam" id="2.30.30.30:FF:000004">
    <property type="entry name" value="50S ribosomal protein L24"/>
    <property type="match status" value="1"/>
</dbReference>
<keyword evidence="4 8" id="KW-0689">Ribosomal protein</keyword>
<accession>A0A975D971</accession>
<sequence length="104" mass="11367">MASKIRREDEVIVIAGKDKGKTGKVLKVITGTDRLIVEGVNLIKKHQKPVPQLQQPGGIVEKEASVNVSNVAILNPETGKADRVGFKFEDGKKVRFFKSNGKTI</sequence>
<feature type="domain" description="KOW" evidence="10">
    <location>
        <begin position="4"/>
        <end position="31"/>
    </location>
</feature>
<dbReference type="InterPro" id="IPR003256">
    <property type="entry name" value="Ribosomal_uL24"/>
</dbReference>
<proteinExistence type="inferred from homology"/>
<evidence type="ECO:0000256" key="7">
    <source>
        <dbReference type="ARBA" id="ARBA00058688"/>
    </source>
</evidence>
<dbReference type="GO" id="GO:0003735">
    <property type="term" value="F:structural constituent of ribosome"/>
    <property type="evidence" value="ECO:0007669"/>
    <property type="project" value="InterPro"/>
</dbReference>
<reference evidence="11" key="1">
    <citation type="submission" date="2021-03" db="EMBL/GenBank/DDBJ databases">
        <title>Description of Psychrosphaera ytuae sp. nov. isolated from deep sea sediment of South China Sea.</title>
        <authorList>
            <person name="Zhang J."/>
            <person name="Xu X.-D."/>
        </authorList>
    </citation>
    <scope>NUCLEOTIDE SEQUENCE</scope>
    <source>
        <strain evidence="11">MTZ26</strain>
    </source>
</reference>
<gene>
    <name evidence="8 11" type="primary">rplX</name>
    <name evidence="11" type="ORF">J1N51_08660</name>
</gene>
<keyword evidence="3 8" id="KW-0694">RNA-binding</keyword>
<dbReference type="SUPFAM" id="SSF50104">
    <property type="entry name" value="Translation proteins SH3-like domain"/>
    <property type="match status" value="1"/>
</dbReference>
<evidence type="ECO:0000256" key="6">
    <source>
        <dbReference type="ARBA" id="ARBA00035206"/>
    </source>
</evidence>
<comment type="subunit">
    <text evidence="8">Part of the 50S ribosomal subunit.</text>
</comment>
<dbReference type="PROSITE" id="PS01108">
    <property type="entry name" value="RIBOSOMAL_L24"/>
    <property type="match status" value="1"/>
</dbReference>
<organism evidence="11 12">
    <name type="scientific">Psychrosphaera ytuae</name>
    <dbReference type="NCBI Taxonomy" id="2820710"/>
    <lineage>
        <taxon>Bacteria</taxon>
        <taxon>Pseudomonadati</taxon>
        <taxon>Pseudomonadota</taxon>
        <taxon>Gammaproteobacteria</taxon>
        <taxon>Alteromonadales</taxon>
        <taxon>Pseudoalteromonadaceae</taxon>
        <taxon>Psychrosphaera</taxon>
    </lineage>
</organism>
<dbReference type="InterPro" id="IPR014722">
    <property type="entry name" value="Rib_uL2_dom2"/>
</dbReference>
<comment type="function">
    <text evidence="8">One of two assembly initiator proteins, it binds directly to the 5'-end of the 23S rRNA, where it nucleates assembly of the 50S subunit.</text>
</comment>
<dbReference type="InterPro" id="IPR005824">
    <property type="entry name" value="KOW"/>
</dbReference>
<dbReference type="AlphaFoldDB" id="A0A975D971"/>
<evidence type="ECO:0000313" key="12">
    <source>
        <dbReference type="Proteomes" id="UP000682739"/>
    </source>
</evidence>
<dbReference type="HAMAP" id="MF_01326_B">
    <property type="entry name" value="Ribosomal_uL24_B"/>
    <property type="match status" value="1"/>
</dbReference>
<dbReference type="GO" id="GO:0006412">
    <property type="term" value="P:translation"/>
    <property type="evidence" value="ECO:0007669"/>
    <property type="project" value="UniProtKB-UniRule"/>
</dbReference>
<dbReference type="GO" id="GO:1990904">
    <property type="term" value="C:ribonucleoprotein complex"/>
    <property type="evidence" value="ECO:0007669"/>
    <property type="project" value="UniProtKB-KW"/>
</dbReference>
<dbReference type="InterPro" id="IPR041988">
    <property type="entry name" value="Ribosomal_uL24_KOW"/>
</dbReference>
<evidence type="ECO:0000313" key="11">
    <source>
        <dbReference type="EMBL" id="QTH62837.1"/>
    </source>
</evidence>
<dbReference type="Gene3D" id="2.30.30.30">
    <property type="match status" value="1"/>
</dbReference>
<comment type="similarity">
    <text evidence="1 8 9">Belongs to the universal ribosomal protein uL24 family.</text>
</comment>
<dbReference type="SMART" id="SM00739">
    <property type="entry name" value="KOW"/>
    <property type="match status" value="1"/>
</dbReference>
<dbReference type="InterPro" id="IPR005825">
    <property type="entry name" value="Ribosomal_uL24_CS"/>
</dbReference>
<evidence type="ECO:0000256" key="3">
    <source>
        <dbReference type="ARBA" id="ARBA00022884"/>
    </source>
</evidence>
<dbReference type="GO" id="GO:0019843">
    <property type="term" value="F:rRNA binding"/>
    <property type="evidence" value="ECO:0007669"/>
    <property type="project" value="UniProtKB-UniRule"/>
</dbReference>
<evidence type="ECO:0000256" key="2">
    <source>
        <dbReference type="ARBA" id="ARBA00022730"/>
    </source>
</evidence>
<dbReference type="EMBL" id="CP072110">
    <property type="protein sequence ID" value="QTH62837.1"/>
    <property type="molecule type" value="Genomic_DNA"/>
</dbReference>
<keyword evidence="2 8" id="KW-0699">rRNA-binding</keyword>
<dbReference type="KEGG" id="psym:J1N51_08660"/>
<evidence type="ECO:0000256" key="8">
    <source>
        <dbReference type="HAMAP-Rule" id="MF_01326"/>
    </source>
</evidence>